<keyword evidence="2" id="KW-1185">Reference proteome</keyword>
<dbReference type="SMART" id="SM00938">
    <property type="entry name" value="P-II"/>
    <property type="match status" value="2"/>
</dbReference>
<dbReference type="RefSeq" id="WP_093072762.1">
    <property type="nucleotide sequence ID" value="NZ_FOGV01000010.1"/>
</dbReference>
<organism evidence="1 2">
    <name type="scientific">Salisediminibacterium halotolerans</name>
    <dbReference type="NCBI Taxonomy" id="517425"/>
    <lineage>
        <taxon>Bacteria</taxon>
        <taxon>Bacillati</taxon>
        <taxon>Bacillota</taxon>
        <taxon>Bacilli</taxon>
        <taxon>Bacillales</taxon>
        <taxon>Bacillaceae</taxon>
        <taxon>Salisediminibacterium</taxon>
    </lineage>
</organism>
<gene>
    <name evidence="1" type="ORF">SAMN05444126_11060</name>
</gene>
<protein>
    <submittedName>
        <fullName evidence="1">Nitrogen regulatory protein P-II</fullName>
    </submittedName>
</protein>
<dbReference type="SUPFAM" id="SSF54913">
    <property type="entry name" value="GlnB-like"/>
    <property type="match status" value="2"/>
</dbReference>
<dbReference type="EMBL" id="FOGV01000010">
    <property type="protein sequence ID" value="SER97636.1"/>
    <property type="molecule type" value="Genomic_DNA"/>
</dbReference>
<evidence type="ECO:0000313" key="1">
    <source>
        <dbReference type="EMBL" id="SER97636.1"/>
    </source>
</evidence>
<dbReference type="InterPro" id="IPR015867">
    <property type="entry name" value="N-reg_PII/ATP_PRibTrfase_C"/>
</dbReference>
<dbReference type="Proteomes" id="UP000199318">
    <property type="component" value="Unassembled WGS sequence"/>
</dbReference>
<accession>A0A1H9TKI7</accession>
<sequence>MISQIMRDHKLLITIVKKGKAKTVCKAAKAVGVEGQTIMLGSGVGIHEKKKVFGIDALYEKELILHLVPEDLLPTAVDAITAKAKLNEPGKGVGFVIDIKKTVGMAHMDYDEEVKEDIDEMTDDVKHEGFNLILTIVNKGRAGRVIDASNRGGAEGGTVMNARGSGIHEKAKLLAIDIEPEKDVVLTLIKRSLTKDVLKAIEEDVEINKPGNGIAFVLPVEETIGLPHLVQK</sequence>
<dbReference type="GO" id="GO:0006808">
    <property type="term" value="P:regulation of nitrogen utilization"/>
    <property type="evidence" value="ECO:0007669"/>
    <property type="project" value="InterPro"/>
</dbReference>
<dbReference type="OrthoDB" id="9803021at2"/>
<dbReference type="InterPro" id="IPR011322">
    <property type="entry name" value="N-reg_PII-like_a/b"/>
</dbReference>
<reference evidence="2" key="1">
    <citation type="submission" date="2016-10" db="EMBL/GenBank/DDBJ databases">
        <authorList>
            <person name="de Groot N.N."/>
        </authorList>
    </citation>
    <scope>NUCLEOTIDE SEQUENCE [LARGE SCALE GENOMIC DNA]</scope>
    <source>
        <strain evidence="2">10nlg</strain>
    </source>
</reference>
<evidence type="ECO:0000313" key="2">
    <source>
        <dbReference type="Proteomes" id="UP000199318"/>
    </source>
</evidence>
<dbReference type="Gene3D" id="3.30.70.120">
    <property type="match status" value="2"/>
</dbReference>
<dbReference type="GO" id="GO:0030234">
    <property type="term" value="F:enzyme regulator activity"/>
    <property type="evidence" value="ECO:0007669"/>
    <property type="project" value="InterPro"/>
</dbReference>
<dbReference type="PROSITE" id="PS51343">
    <property type="entry name" value="PII_GLNB_DOM"/>
    <property type="match status" value="2"/>
</dbReference>
<dbReference type="Pfam" id="PF00543">
    <property type="entry name" value="P-II"/>
    <property type="match status" value="2"/>
</dbReference>
<name>A0A1H9TKI7_9BACI</name>
<dbReference type="STRING" id="1464123.SAMN05444126_11060"/>
<dbReference type="AlphaFoldDB" id="A0A1H9TKI7"/>
<proteinExistence type="predicted"/>
<comment type="caution">
    <text evidence="1">The sequence shown here is derived from an EMBL/GenBank/DDBJ whole genome shotgun (WGS) entry which is preliminary data.</text>
</comment>
<dbReference type="InterPro" id="IPR002187">
    <property type="entry name" value="N-reg_PII"/>
</dbReference>